<dbReference type="InterPro" id="IPR051310">
    <property type="entry name" value="MCP_chemotaxis"/>
</dbReference>
<dbReference type="AlphaFoldDB" id="A0A4V2QCF5"/>
<dbReference type="GO" id="GO:0007165">
    <property type="term" value="P:signal transduction"/>
    <property type="evidence" value="ECO:0007669"/>
    <property type="project" value="UniProtKB-KW"/>
</dbReference>
<dbReference type="GO" id="GO:0006935">
    <property type="term" value="P:chemotaxis"/>
    <property type="evidence" value="ECO:0007669"/>
    <property type="project" value="UniProtKB-KW"/>
</dbReference>
<dbReference type="RefSeq" id="WP_031389575.1">
    <property type="nucleotide sequence ID" value="NZ_JPNB01000001.1"/>
</dbReference>
<evidence type="ECO:0000259" key="4">
    <source>
        <dbReference type="PROSITE" id="PS50111"/>
    </source>
</evidence>
<dbReference type="PANTHER" id="PTHR43531">
    <property type="entry name" value="PROTEIN ICFG"/>
    <property type="match status" value="1"/>
</dbReference>
<sequence>MMSKRSMYRQLEKDCEAIRKQTNRLAKGNLDIDKIEAGEEHLQKVSDDINDIAIVLDEYIAEISGVLSHLSVGDLLVQISDTAKFYGDFIPIKTALTKITVSLSETFIKINDIMNQINKIGEQANHTTVLLAENETHIAEEMNMVTVKADSVYEETERNYDSVNKICAGMTELMAHAKEGYADAVQMVDAMEQVNIASGNISKVADMIHSISSQTKLLSLNASIEAARAGEHGRGFAVVAQEIGELAQQTTKAVEQTGDLIEESVSKVGECQTVVNLTADRFAQMKDSLGEINEDSLEIARNTAKQKENIKGMVDTIAGISSTIQNNAALAQENAGTNACLYEETAKLKEVLDTFIIDPAKRVVLKKSLVDNEAGAFMKKALRALKDCTENKIDETLKDCLKEEAHVECAYVIGSDGRQISHTVMGHLVEVGRTGAFKPAEPGDDHKAKRYFNQADRQRDELCVSHEYISSATGNLCSTYSKAYESDFGMIYVLCVDMKYM</sequence>
<comment type="caution">
    <text evidence="5">The sequence shown here is derived from an EMBL/GenBank/DDBJ whole genome shotgun (WGS) entry which is preliminary data.</text>
</comment>
<keyword evidence="1" id="KW-0145">Chemotaxis</keyword>
<dbReference type="Gene3D" id="3.30.450.20">
    <property type="entry name" value="PAS domain"/>
    <property type="match status" value="1"/>
</dbReference>
<evidence type="ECO:0000256" key="3">
    <source>
        <dbReference type="PROSITE-ProRule" id="PRU00284"/>
    </source>
</evidence>
<dbReference type="EMBL" id="SLUO01000003">
    <property type="protein sequence ID" value="TCL60047.1"/>
    <property type="molecule type" value="Genomic_DNA"/>
</dbReference>
<gene>
    <name evidence="5" type="ORF">EDD76_103239</name>
</gene>
<keyword evidence="3" id="KW-0807">Transducer</keyword>
<evidence type="ECO:0000313" key="6">
    <source>
        <dbReference type="Proteomes" id="UP000295718"/>
    </source>
</evidence>
<comment type="similarity">
    <text evidence="2">Belongs to the methyl-accepting chemotaxis (MCP) protein family.</text>
</comment>
<proteinExistence type="inferred from homology"/>
<feature type="domain" description="Methyl-accepting transducer" evidence="4">
    <location>
        <begin position="102"/>
        <end position="342"/>
    </location>
</feature>
<dbReference type="PANTHER" id="PTHR43531:SF11">
    <property type="entry name" value="METHYL-ACCEPTING CHEMOTAXIS PROTEIN 3"/>
    <property type="match status" value="1"/>
</dbReference>
<dbReference type="SUPFAM" id="SSF58104">
    <property type="entry name" value="Methyl-accepting chemotaxis protein (MCP) signaling domain"/>
    <property type="match status" value="1"/>
</dbReference>
<dbReference type="GO" id="GO:0016020">
    <property type="term" value="C:membrane"/>
    <property type="evidence" value="ECO:0007669"/>
    <property type="project" value="InterPro"/>
</dbReference>
<dbReference type="Proteomes" id="UP000295718">
    <property type="component" value="Unassembled WGS sequence"/>
</dbReference>
<dbReference type="STRING" id="1469948.GCA_000732725_00822"/>
<accession>A0A4V2QCF5</accession>
<dbReference type="InterPro" id="IPR004089">
    <property type="entry name" value="MCPsignal_dom"/>
</dbReference>
<organism evidence="5 6">
    <name type="scientific">Kineothrix alysoides</name>
    <dbReference type="NCBI Taxonomy" id="1469948"/>
    <lineage>
        <taxon>Bacteria</taxon>
        <taxon>Bacillati</taxon>
        <taxon>Bacillota</taxon>
        <taxon>Clostridia</taxon>
        <taxon>Lachnospirales</taxon>
        <taxon>Lachnospiraceae</taxon>
        <taxon>Kineothrix</taxon>
    </lineage>
</organism>
<dbReference type="InterPro" id="IPR029151">
    <property type="entry name" value="Sensor-like_sf"/>
</dbReference>
<protein>
    <submittedName>
        <fullName evidence="5">Methyl-accepting chemotaxis protein</fullName>
    </submittedName>
</protein>
<name>A0A4V2QCF5_9FIRM</name>
<evidence type="ECO:0000313" key="5">
    <source>
        <dbReference type="EMBL" id="TCL60047.1"/>
    </source>
</evidence>
<dbReference type="Pfam" id="PF00015">
    <property type="entry name" value="MCPsignal"/>
    <property type="match status" value="1"/>
</dbReference>
<reference evidence="5 6" key="1">
    <citation type="submission" date="2019-03" db="EMBL/GenBank/DDBJ databases">
        <title>Genomic Encyclopedia of Type Strains, Phase IV (KMG-IV): sequencing the most valuable type-strain genomes for metagenomic binning, comparative biology and taxonomic classification.</title>
        <authorList>
            <person name="Goeker M."/>
        </authorList>
    </citation>
    <scope>NUCLEOTIDE SEQUENCE [LARGE SCALE GENOMIC DNA]</scope>
    <source>
        <strain evidence="5 6">DSM 100556</strain>
    </source>
</reference>
<evidence type="ECO:0000256" key="2">
    <source>
        <dbReference type="ARBA" id="ARBA00029447"/>
    </source>
</evidence>
<dbReference type="Gene3D" id="1.10.287.950">
    <property type="entry name" value="Methyl-accepting chemotaxis protein"/>
    <property type="match status" value="1"/>
</dbReference>
<dbReference type="PROSITE" id="PS50111">
    <property type="entry name" value="CHEMOTAXIS_TRANSDUC_2"/>
    <property type="match status" value="1"/>
</dbReference>
<dbReference type="SMART" id="SM00283">
    <property type="entry name" value="MA"/>
    <property type="match status" value="1"/>
</dbReference>
<dbReference type="SUPFAM" id="SSF103190">
    <property type="entry name" value="Sensory domain-like"/>
    <property type="match status" value="1"/>
</dbReference>
<keyword evidence="6" id="KW-1185">Reference proteome</keyword>
<evidence type="ECO:0000256" key="1">
    <source>
        <dbReference type="ARBA" id="ARBA00022500"/>
    </source>
</evidence>